<keyword evidence="4 10" id="KW-0812">Transmembrane</keyword>
<dbReference type="SUPFAM" id="SSF103506">
    <property type="entry name" value="Mitochondrial carrier"/>
    <property type="match status" value="1"/>
</dbReference>
<dbReference type="GO" id="GO:1990542">
    <property type="term" value="P:mitochondrial transmembrane transport"/>
    <property type="evidence" value="ECO:0007669"/>
    <property type="project" value="InterPro"/>
</dbReference>
<dbReference type="Proteomes" id="UP000697297">
    <property type="component" value="Unassembled WGS sequence"/>
</dbReference>
<evidence type="ECO:0000256" key="5">
    <source>
        <dbReference type="ARBA" id="ARBA00022737"/>
    </source>
</evidence>
<evidence type="ECO:0000313" key="12">
    <source>
        <dbReference type="EMBL" id="KAG7726870.1"/>
    </source>
</evidence>
<keyword evidence="8" id="KW-0496">Mitochondrion</keyword>
<dbReference type="InterPro" id="IPR018108">
    <property type="entry name" value="MCP_transmembrane"/>
</dbReference>
<evidence type="ECO:0000313" key="14">
    <source>
        <dbReference type="Proteomes" id="UP000697297"/>
    </source>
</evidence>
<keyword evidence="7" id="KW-1133">Transmembrane helix</keyword>
<protein>
    <recommendedName>
        <fullName evidence="16">Mitochondrial carrier protein MTM1</fullName>
    </recommendedName>
</protein>
<comment type="similarity">
    <text evidence="2 11">Belongs to the mitochondrial carrier (TC 2.A.29) family.</text>
</comment>
<keyword evidence="9 10" id="KW-0472">Membrane</keyword>
<evidence type="ECO:0000256" key="10">
    <source>
        <dbReference type="PROSITE-ProRule" id="PRU00282"/>
    </source>
</evidence>
<gene>
    <name evidence="12" type="ORF">KL933_003153</name>
    <name evidence="13" type="ORF">KL946_003800</name>
</gene>
<dbReference type="PROSITE" id="PS50920">
    <property type="entry name" value="SOLCAR"/>
    <property type="match status" value="3"/>
</dbReference>
<dbReference type="EMBL" id="JAHLUN010000010">
    <property type="protein sequence ID" value="KAG7763699.1"/>
    <property type="molecule type" value="Genomic_DNA"/>
</dbReference>
<evidence type="ECO:0000256" key="1">
    <source>
        <dbReference type="ARBA" id="ARBA00004448"/>
    </source>
</evidence>
<organism evidence="12 15">
    <name type="scientific">Ogataea haglerorum</name>
    <dbReference type="NCBI Taxonomy" id="1937702"/>
    <lineage>
        <taxon>Eukaryota</taxon>
        <taxon>Fungi</taxon>
        <taxon>Dikarya</taxon>
        <taxon>Ascomycota</taxon>
        <taxon>Saccharomycotina</taxon>
        <taxon>Pichiomycetes</taxon>
        <taxon>Pichiales</taxon>
        <taxon>Pichiaceae</taxon>
        <taxon>Ogataea</taxon>
    </lineage>
</organism>
<keyword evidence="3 11" id="KW-0813">Transport</keyword>
<evidence type="ECO:0008006" key="16">
    <source>
        <dbReference type="Google" id="ProtNLM"/>
    </source>
</evidence>
<evidence type="ECO:0000256" key="8">
    <source>
        <dbReference type="ARBA" id="ARBA00023128"/>
    </source>
</evidence>
<dbReference type="InterPro" id="IPR023395">
    <property type="entry name" value="MCP_dom_sf"/>
</dbReference>
<dbReference type="PANTHER" id="PTHR45760:SF2">
    <property type="entry name" value="FI19922P1-RELATED"/>
    <property type="match status" value="1"/>
</dbReference>
<dbReference type="Pfam" id="PF00153">
    <property type="entry name" value="Mito_carr"/>
    <property type="match status" value="4"/>
</dbReference>
<comment type="subcellular location">
    <subcellularLocation>
        <location evidence="1">Mitochondrion inner membrane</location>
        <topology evidence="1">Multi-pass membrane protein</topology>
    </subcellularLocation>
</comment>
<evidence type="ECO:0000256" key="2">
    <source>
        <dbReference type="ARBA" id="ARBA00006375"/>
    </source>
</evidence>
<feature type="repeat" description="Solcar" evidence="10">
    <location>
        <begin position="157"/>
        <end position="248"/>
    </location>
</feature>
<keyword evidence="14" id="KW-1185">Reference proteome</keyword>
<dbReference type="Proteomes" id="UP000738402">
    <property type="component" value="Unassembled WGS sequence"/>
</dbReference>
<evidence type="ECO:0000313" key="15">
    <source>
        <dbReference type="Proteomes" id="UP000738402"/>
    </source>
</evidence>
<dbReference type="PANTHER" id="PTHR45760">
    <property type="entry name" value="FI19922P1-RELATED"/>
    <property type="match status" value="1"/>
</dbReference>
<name>A0AAN6D6C8_9ASCO</name>
<dbReference type="GO" id="GO:0005743">
    <property type="term" value="C:mitochondrial inner membrane"/>
    <property type="evidence" value="ECO:0007669"/>
    <property type="project" value="UniProtKB-SubCell"/>
</dbReference>
<evidence type="ECO:0000256" key="4">
    <source>
        <dbReference type="ARBA" id="ARBA00022692"/>
    </source>
</evidence>
<accession>A0AAN6D6C8</accession>
<keyword evidence="6" id="KW-0999">Mitochondrion inner membrane</keyword>
<dbReference type="EMBL" id="JAHLUH010000008">
    <property type="protein sequence ID" value="KAG7726870.1"/>
    <property type="molecule type" value="Genomic_DNA"/>
</dbReference>
<evidence type="ECO:0000256" key="6">
    <source>
        <dbReference type="ARBA" id="ARBA00022792"/>
    </source>
</evidence>
<dbReference type="AlphaFoldDB" id="A0AAN6D6C8"/>
<comment type="caution">
    <text evidence="12">The sequence shown here is derived from an EMBL/GenBank/DDBJ whole genome shotgun (WGS) entry which is preliminary data.</text>
</comment>
<sequence length="366" mass="40851">MSQIDLIEDATLPRLESKPQSQSGSDITIAQRMLSACTGSLLTSLVVTPFDVVRIRLQQQELLFPPHFRQTATCCKKVFWEDATKPSKDHFCSSNVCAQEFKINGTFSGLTKIALNEGVFTLYRGLSLMLIMAVPSNMVYFSGYEYLRDRSPLRNQFPIFNPLLCGSFARIMAATVVAPLELIKTRLQAVPTSTSTSSEIMKMVVTNSFKEVQNKGIFSLFKGLQLTLWRDVPFSGIYWSSYEYLNGKLQRLQILNSSEHEHAEIFARSFISGSLSGVLAAIFTNPFDVGKTRLQVTLEDAGSLNKLVNSKSTKESMFKSLHTIYKNEGMSSLFVGLAPRCLKIAPSCAIMISTYEISKKLFADMI</sequence>
<feature type="repeat" description="Solcar" evidence="10">
    <location>
        <begin position="27"/>
        <end position="150"/>
    </location>
</feature>
<dbReference type="InterPro" id="IPR045315">
    <property type="entry name" value="Mtm1-like"/>
</dbReference>
<feature type="repeat" description="Solcar" evidence="10">
    <location>
        <begin position="264"/>
        <end position="361"/>
    </location>
</feature>
<evidence type="ECO:0000313" key="13">
    <source>
        <dbReference type="EMBL" id="KAG7763699.1"/>
    </source>
</evidence>
<reference evidence="12 14" key="1">
    <citation type="journal article" date="2021" name="G3 (Bethesda)">
        <title>Genomic diversity, chromosomal rearrangements, and interspecies hybridization in the ogataea polymorpha species complex.</title>
        <authorList>
            <person name="Hanson S.J."/>
            <person name="Cinneide E.O."/>
            <person name="Salzberg L.I."/>
            <person name="Wolfe K.H."/>
            <person name="McGowan J."/>
            <person name="Fitzpatrick D.A."/>
            <person name="Matlin K."/>
        </authorList>
    </citation>
    <scope>NUCLEOTIDE SEQUENCE</scope>
    <source>
        <strain evidence="13">81-436-3</strain>
        <strain evidence="12">83-405-1</strain>
    </source>
</reference>
<dbReference type="Gene3D" id="1.50.40.10">
    <property type="entry name" value="Mitochondrial carrier domain"/>
    <property type="match status" value="2"/>
</dbReference>
<evidence type="ECO:0000256" key="7">
    <source>
        <dbReference type="ARBA" id="ARBA00022989"/>
    </source>
</evidence>
<evidence type="ECO:0000256" key="11">
    <source>
        <dbReference type="RuleBase" id="RU000488"/>
    </source>
</evidence>
<evidence type="ECO:0000256" key="9">
    <source>
        <dbReference type="ARBA" id="ARBA00023136"/>
    </source>
</evidence>
<proteinExistence type="inferred from homology"/>
<evidence type="ECO:0000256" key="3">
    <source>
        <dbReference type="ARBA" id="ARBA00022448"/>
    </source>
</evidence>
<keyword evidence="5" id="KW-0677">Repeat</keyword>